<evidence type="ECO:0000256" key="1">
    <source>
        <dbReference type="PROSITE-ProRule" id="PRU00047"/>
    </source>
</evidence>
<feature type="region of interest" description="Disordered" evidence="2">
    <location>
        <begin position="45"/>
        <end position="88"/>
    </location>
</feature>
<sequence length="196" mass="22756">MSAICAQMLDPDDFVHSSYYVKTYYKVYEPAIMPMNSSRLWRKTGYIPPLPPNFGKKRGRPKKTRKPSADEDPKEKKKRNKENKGSIKLNKQRWKVHCHFCGEEGHNKKGCEWRKFAERFPLDKETRQTQPQEEMTQANDIPMQEQDTQPDQGVETTHSQMKLTDVIYSIMVGGSGEEHSEMTLLSVFGWCSATTY</sequence>
<protein>
    <recommendedName>
        <fullName evidence="3">CCHC-type domain-containing protein</fullName>
    </recommendedName>
</protein>
<evidence type="ECO:0000259" key="3">
    <source>
        <dbReference type="PROSITE" id="PS50158"/>
    </source>
</evidence>
<keyword evidence="5" id="KW-1185">Reference proteome</keyword>
<dbReference type="InterPro" id="IPR001878">
    <property type="entry name" value="Znf_CCHC"/>
</dbReference>
<feature type="domain" description="CCHC-type" evidence="3">
    <location>
        <begin position="98"/>
        <end position="111"/>
    </location>
</feature>
<feature type="compositionally biased region" description="Basic residues" evidence="2">
    <location>
        <begin position="55"/>
        <end position="66"/>
    </location>
</feature>
<evidence type="ECO:0000256" key="2">
    <source>
        <dbReference type="SAM" id="MobiDB-lite"/>
    </source>
</evidence>
<dbReference type="Proteomes" id="UP001293254">
    <property type="component" value="Unassembled WGS sequence"/>
</dbReference>
<accession>A0AAE2CC83</accession>
<dbReference type="EMBL" id="JACGWO010000010">
    <property type="protein sequence ID" value="KAK4416766.1"/>
    <property type="molecule type" value="Genomic_DNA"/>
</dbReference>
<comment type="caution">
    <text evidence="4">The sequence shown here is derived from an EMBL/GenBank/DDBJ whole genome shotgun (WGS) entry which is preliminary data.</text>
</comment>
<evidence type="ECO:0000313" key="5">
    <source>
        <dbReference type="Proteomes" id="UP001293254"/>
    </source>
</evidence>
<reference evidence="4" key="1">
    <citation type="submission" date="2020-06" db="EMBL/GenBank/DDBJ databases">
        <authorList>
            <person name="Li T."/>
            <person name="Hu X."/>
            <person name="Zhang T."/>
            <person name="Song X."/>
            <person name="Zhang H."/>
            <person name="Dai N."/>
            <person name="Sheng W."/>
            <person name="Hou X."/>
            <person name="Wei L."/>
        </authorList>
    </citation>
    <scope>NUCLEOTIDE SEQUENCE</scope>
    <source>
        <strain evidence="4">3651</strain>
        <tissue evidence="4">Leaf</tissue>
    </source>
</reference>
<proteinExistence type="predicted"/>
<evidence type="ECO:0000313" key="4">
    <source>
        <dbReference type="EMBL" id="KAK4416766.1"/>
    </source>
</evidence>
<dbReference type="GO" id="GO:0003676">
    <property type="term" value="F:nucleic acid binding"/>
    <property type="evidence" value="ECO:0007669"/>
    <property type="project" value="InterPro"/>
</dbReference>
<keyword evidence="1" id="KW-0479">Metal-binding</keyword>
<dbReference type="PROSITE" id="PS50158">
    <property type="entry name" value="ZF_CCHC"/>
    <property type="match status" value="1"/>
</dbReference>
<dbReference type="GO" id="GO:0008270">
    <property type="term" value="F:zinc ion binding"/>
    <property type="evidence" value="ECO:0007669"/>
    <property type="project" value="UniProtKB-KW"/>
</dbReference>
<gene>
    <name evidence="4" type="ORF">Salat_2502100</name>
</gene>
<dbReference type="AlphaFoldDB" id="A0AAE2CC83"/>
<keyword evidence="1" id="KW-0863">Zinc-finger</keyword>
<organism evidence="4 5">
    <name type="scientific">Sesamum alatum</name>
    <dbReference type="NCBI Taxonomy" id="300844"/>
    <lineage>
        <taxon>Eukaryota</taxon>
        <taxon>Viridiplantae</taxon>
        <taxon>Streptophyta</taxon>
        <taxon>Embryophyta</taxon>
        <taxon>Tracheophyta</taxon>
        <taxon>Spermatophyta</taxon>
        <taxon>Magnoliopsida</taxon>
        <taxon>eudicotyledons</taxon>
        <taxon>Gunneridae</taxon>
        <taxon>Pentapetalae</taxon>
        <taxon>asterids</taxon>
        <taxon>lamiids</taxon>
        <taxon>Lamiales</taxon>
        <taxon>Pedaliaceae</taxon>
        <taxon>Sesamum</taxon>
    </lineage>
</organism>
<name>A0AAE2CC83_9LAMI</name>
<keyword evidence="1" id="KW-0862">Zinc</keyword>
<reference evidence="4" key="2">
    <citation type="journal article" date="2024" name="Plant">
        <title>Genomic evolution and insights into agronomic trait innovations of Sesamum species.</title>
        <authorList>
            <person name="Miao H."/>
            <person name="Wang L."/>
            <person name="Qu L."/>
            <person name="Liu H."/>
            <person name="Sun Y."/>
            <person name="Le M."/>
            <person name="Wang Q."/>
            <person name="Wei S."/>
            <person name="Zheng Y."/>
            <person name="Lin W."/>
            <person name="Duan Y."/>
            <person name="Cao H."/>
            <person name="Xiong S."/>
            <person name="Wang X."/>
            <person name="Wei L."/>
            <person name="Li C."/>
            <person name="Ma Q."/>
            <person name="Ju M."/>
            <person name="Zhao R."/>
            <person name="Li G."/>
            <person name="Mu C."/>
            <person name="Tian Q."/>
            <person name="Mei H."/>
            <person name="Zhang T."/>
            <person name="Gao T."/>
            <person name="Zhang H."/>
        </authorList>
    </citation>
    <scope>NUCLEOTIDE SEQUENCE</scope>
    <source>
        <strain evidence="4">3651</strain>
    </source>
</reference>